<dbReference type="RefSeq" id="WP_310070323.1">
    <property type="nucleotide sequence ID" value="NZ_JAVDVX010000002.1"/>
</dbReference>
<keyword evidence="2" id="KW-1185">Reference proteome</keyword>
<comment type="caution">
    <text evidence="1">The sequence shown here is derived from an EMBL/GenBank/DDBJ whole genome shotgun (WGS) entry which is preliminary data.</text>
</comment>
<dbReference type="EMBL" id="JAVDVX010000002">
    <property type="protein sequence ID" value="MDR7089341.1"/>
    <property type="molecule type" value="Genomic_DNA"/>
</dbReference>
<name>A0ABU1UW04_9GAMM</name>
<reference evidence="1 2" key="1">
    <citation type="submission" date="2023-07" db="EMBL/GenBank/DDBJ databases">
        <title>Sorghum-associated microbial communities from plants grown in Nebraska, USA.</title>
        <authorList>
            <person name="Schachtman D."/>
        </authorList>
    </citation>
    <scope>NUCLEOTIDE SEQUENCE [LARGE SCALE GENOMIC DNA]</scope>
    <source>
        <strain evidence="1 2">BE190</strain>
    </source>
</reference>
<evidence type="ECO:0000313" key="2">
    <source>
        <dbReference type="Proteomes" id="UP001253595"/>
    </source>
</evidence>
<dbReference type="Proteomes" id="UP001253595">
    <property type="component" value="Unassembled WGS sequence"/>
</dbReference>
<gene>
    <name evidence="1" type="ORF">J2X05_001347</name>
</gene>
<sequence length="250" mass="28646">MSSVKRQDYLRHTLVRSLYILITGFSAATALAEENYVVAGSAYNLENNQLIYRELYTGIDENQSVRVDYVTPEGNTFASKTLVYQGEPYQPSFNYEDTRDNEYVSAQFQGARLVLTHGMNSAQNEKVIYDNARMVIDAGFDAYIQLNWDKLVAGKRLKFDFAMPNRLSSLQLEVRKIKGPESPVYDTNFGSEWIYFRITPAQKVISLFADPINLAYDPNGKYLMRFHGRSNIDDDNGGPQDVRIEYEYTN</sequence>
<evidence type="ECO:0000313" key="1">
    <source>
        <dbReference type="EMBL" id="MDR7089341.1"/>
    </source>
</evidence>
<organism evidence="1 2">
    <name type="scientific">Cellvibrio fibrivorans</name>
    <dbReference type="NCBI Taxonomy" id="126350"/>
    <lineage>
        <taxon>Bacteria</taxon>
        <taxon>Pseudomonadati</taxon>
        <taxon>Pseudomonadota</taxon>
        <taxon>Gammaproteobacteria</taxon>
        <taxon>Cellvibrionales</taxon>
        <taxon>Cellvibrionaceae</taxon>
        <taxon>Cellvibrio</taxon>
    </lineage>
</organism>
<protein>
    <submittedName>
        <fullName evidence="1">Uncharacterized protein</fullName>
    </submittedName>
</protein>
<accession>A0ABU1UW04</accession>
<proteinExistence type="predicted"/>